<feature type="transmembrane region" description="Helical" evidence="3">
    <location>
        <begin position="447"/>
        <end position="467"/>
    </location>
</feature>
<feature type="transmembrane region" description="Helical" evidence="3">
    <location>
        <begin position="414"/>
        <end position="435"/>
    </location>
</feature>
<comment type="caution">
    <text evidence="4">The sequence shown here is derived from an EMBL/GenBank/DDBJ whole genome shotgun (WGS) entry which is preliminary data.</text>
</comment>
<feature type="region of interest" description="Disordered" evidence="2">
    <location>
        <begin position="1"/>
        <end position="72"/>
    </location>
</feature>
<protein>
    <submittedName>
        <fullName evidence="4">Uncharacterized protein</fullName>
    </submittedName>
</protein>
<sequence>MDLTISPDPGNVETGSVETGSVETGSVETGSVETGSVPTGNTENFGDDQIGAGGEDPASPGNAGSSGNPAGTAELHHYAQALLVHLAADGSAPALPPGVTDVPGYWLAPAIEALVLIMSGQDALEPLAHATHLDDRRTTLFLCLALAVCGQGDRIHASWLGTAFGELSADHPVTHGQRALWLAAARGAYGPVGKIFVLRKLDAVAVPTEDERWLAALGAPEALGGTAPAADSGAAEAEVPVPQSLQDFPELANISEITKAIEAAALLRRLRERCAEITSAPQRSEGGVEVTKVVSGMIWAEDEPLAVLRSLIGQGEPQGPLSSLTGHLLHDVQPDGDPHLAALAIYLAAPAVKAAAETLAKVVREPPPDTVTLSILGYPVKLRPEGPDQETLSAAEHRIVTECVPRRSHPGPAYLLVSVAVVATVAGLAVALSSALEVWSLGGWTSLGWVVAGAGLGLGAWGGRLLWGRRAREQAEIEKVQKRARELSDLADKAVWVLHEYAREAEERADAADQDLVELTRLLRRGPRAA</sequence>
<dbReference type="Proteomes" id="UP000610966">
    <property type="component" value="Unassembled WGS sequence"/>
</dbReference>
<keyword evidence="3" id="KW-0812">Transmembrane</keyword>
<accession>A0A8J3VYB8</accession>
<dbReference type="EMBL" id="BOOG01000018">
    <property type="protein sequence ID" value="GIH69859.1"/>
    <property type="molecule type" value="Genomic_DNA"/>
</dbReference>
<evidence type="ECO:0000256" key="2">
    <source>
        <dbReference type="SAM" id="MobiDB-lite"/>
    </source>
</evidence>
<name>A0A8J3VYB8_9ACTN</name>
<reference evidence="4" key="1">
    <citation type="submission" date="2021-01" db="EMBL/GenBank/DDBJ databases">
        <title>Whole genome shotgun sequence of Sphaerimonospora thailandensis NBRC 107569.</title>
        <authorList>
            <person name="Komaki H."/>
            <person name="Tamura T."/>
        </authorList>
    </citation>
    <scope>NUCLEOTIDE SEQUENCE</scope>
    <source>
        <strain evidence="4">NBRC 107569</strain>
    </source>
</reference>
<dbReference type="RefSeq" id="WP_239089561.1">
    <property type="nucleotide sequence ID" value="NZ_BOOG01000018.1"/>
</dbReference>
<keyword evidence="3" id="KW-0472">Membrane</keyword>
<keyword evidence="1" id="KW-0175">Coiled coil</keyword>
<gene>
    <name evidence="4" type="ORF">Mth01_21120</name>
</gene>
<keyword evidence="3" id="KW-1133">Transmembrane helix</keyword>
<dbReference type="AlphaFoldDB" id="A0A8J3VYB8"/>
<proteinExistence type="predicted"/>
<evidence type="ECO:0000313" key="5">
    <source>
        <dbReference type="Proteomes" id="UP000610966"/>
    </source>
</evidence>
<evidence type="ECO:0000256" key="3">
    <source>
        <dbReference type="SAM" id="Phobius"/>
    </source>
</evidence>
<evidence type="ECO:0000256" key="1">
    <source>
        <dbReference type="SAM" id="Coils"/>
    </source>
</evidence>
<feature type="coiled-coil region" evidence="1">
    <location>
        <begin position="470"/>
        <end position="522"/>
    </location>
</feature>
<organism evidence="4 5">
    <name type="scientific">Sphaerimonospora thailandensis</name>
    <dbReference type="NCBI Taxonomy" id="795644"/>
    <lineage>
        <taxon>Bacteria</taxon>
        <taxon>Bacillati</taxon>
        <taxon>Actinomycetota</taxon>
        <taxon>Actinomycetes</taxon>
        <taxon>Streptosporangiales</taxon>
        <taxon>Streptosporangiaceae</taxon>
        <taxon>Sphaerimonospora</taxon>
    </lineage>
</organism>
<evidence type="ECO:0000313" key="4">
    <source>
        <dbReference type="EMBL" id="GIH69859.1"/>
    </source>
</evidence>
<feature type="compositionally biased region" description="Polar residues" evidence="2">
    <location>
        <begin position="13"/>
        <end position="44"/>
    </location>
</feature>
<keyword evidence="5" id="KW-1185">Reference proteome</keyword>